<gene>
    <name evidence="9" type="ORF">HPDFL43_02280</name>
</gene>
<dbReference type="GO" id="GO:0015297">
    <property type="term" value="F:antiporter activity"/>
    <property type="evidence" value="ECO:0007669"/>
    <property type="project" value="InterPro"/>
</dbReference>
<dbReference type="AlphaFoldDB" id="A9D0F5"/>
<evidence type="ECO:0000256" key="1">
    <source>
        <dbReference type="ARBA" id="ARBA00004429"/>
    </source>
</evidence>
<feature type="transmembrane region" description="Helical" evidence="8">
    <location>
        <begin position="366"/>
        <end position="390"/>
    </location>
</feature>
<feature type="transmembrane region" description="Helical" evidence="8">
    <location>
        <begin position="209"/>
        <end position="230"/>
    </location>
</feature>
<dbReference type="GO" id="GO:0005886">
    <property type="term" value="C:plasma membrane"/>
    <property type="evidence" value="ECO:0007669"/>
    <property type="project" value="UniProtKB-SubCell"/>
</dbReference>
<dbReference type="HOGENOM" id="CLU_012893_0_1_5"/>
<organism evidence="9 10">
    <name type="scientific">Hoeflea phototrophica (strain DSM 17068 / NCIMB 14078 / DFL-43)</name>
    <dbReference type="NCBI Taxonomy" id="411684"/>
    <lineage>
        <taxon>Bacteria</taxon>
        <taxon>Pseudomonadati</taxon>
        <taxon>Pseudomonadota</taxon>
        <taxon>Alphaproteobacteria</taxon>
        <taxon>Hyphomicrobiales</taxon>
        <taxon>Rhizobiaceae</taxon>
        <taxon>Hoeflea</taxon>
    </lineage>
</organism>
<keyword evidence="4 8" id="KW-0812">Transmembrane</keyword>
<feature type="transmembrane region" description="Helical" evidence="8">
    <location>
        <begin position="68"/>
        <end position="92"/>
    </location>
</feature>
<feature type="transmembrane region" description="Helical" evidence="8">
    <location>
        <begin position="284"/>
        <end position="312"/>
    </location>
</feature>
<keyword evidence="6 8" id="KW-0472">Membrane</keyword>
<feature type="transmembrane region" description="Helical" evidence="8">
    <location>
        <begin position="184"/>
        <end position="203"/>
    </location>
</feature>
<feature type="transmembrane region" description="Helical" evidence="8">
    <location>
        <begin position="31"/>
        <end position="56"/>
    </location>
</feature>
<dbReference type="PIRSF" id="PIRSF006603">
    <property type="entry name" value="DinF"/>
    <property type="match status" value="1"/>
</dbReference>
<evidence type="ECO:0000256" key="2">
    <source>
        <dbReference type="ARBA" id="ARBA00022448"/>
    </source>
</evidence>
<keyword evidence="5 8" id="KW-1133">Transmembrane helix</keyword>
<feature type="transmembrane region" description="Helical" evidence="8">
    <location>
        <begin position="332"/>
        <end position="354"/>
    </location>
</feature>
<dbReference type="EMBL" id="ABIA03000002">
    <property type="protein sequence ID" value="EDQ34987.1"/>
    <property type="molecule type" value="Genomic_DNA"/>
</dbReference>
<feature type="transmembrane region" description="Helical" evidence="8">
    <location>
        <begin position="251"/>
        <end position="272"/>
    </location>
</feature>
<sequence length="485" mass="50430">MSSGAPVAPGRAASAAGSQAKFVTGSTMRHVVVMTATGSIGLVAVFIVDALNLFYISLLGQVELAAAIGYAGTLLFFSTSVAIGLSIAATALTSRALGRGDRGEAREIAGASLAYMLILMTATVIVTFPFLDDLVRMIGAQGRTAELATEFMQIVLPSLPVLGAGMCTAALLRAVGDAKRAMYVTLGAGALTAVLDPIFIFGFDLGIHGAAIATVISRFALVGIGLYGLIRIHNLIAMPSVPVIAREIRPFLAIGLPALMTQVATPVGNTFVTTTMAGHGDAAVAGWAVVGRLIPVAFGALFALSGAVGPILGQNYGAKRYDRLMSTMRDSLIFITVYTLVTWAIMALLRNQIADIFGATGEARDVIVFFCLFVAGSFIFNGMLFVANAAFNNLGYALYSTVFNWSRSTLGVIPFVLVGSHWYGAQGALAGYGLGAVVFGLVSIVVCFRVIAKIEDRDGNQPDPDVMQSPAAAQSAFTSGKASTL</sequence>
<dbReference type="NCBIfam" id="TIGR00797">
    <property type="entry name" value="matE"/>
    <property type="match status" value="1"/>
</dbReference>
<dbReference type="InterPro" id="IPR002528">
    <property type="entry name" value="MATE_fam"/>
</dbReference>
<comment type="caution">
    <text evidence="9">The sequence shown here is derived from an EMBL/GenBank/DDBJ whole genome shotgun (WGS) entry which is preliminary data.</text>
</comment>
<feature type="compositionally biased region" description="Polar residues" evidence="7">
    <location>
        <begin position="471"/>
        <end position="485"/>
    </location>
</feature>
<evidence type="ECO:0000313" key="9">
    <source>
        <dbReference type="EMBL" id="EDQ34987.1"/>
    </source>
</evidence>
<feature type="transmembrane region" description="Helical" evidence="8">
    <location>
        <begin position="113"/>
        <end position="131"/>
    </location>
</feature>
<dbReference type="STRING" id="411684.HPDFL43_02280"/>
<dbReference type="PANTHER" id="PTHR43549:SF2">
    <property type="entry name" value="MULTIDRUG RESISTANCE PROTEIN NORM-RELATED"/>
    <property type="match status" value="1"/>
</dbReference>
<keyword evidence="2" id="KW-0813">Transport</keyword>
<feature type="transmembrane region" description="Helical" evidence="8">
    <location>
        <begin position="402"/>
        <end position="423"/>
    </location>
</feature>
<name>A9D0F5_HOEPD</name>
<evidence type="ECO:0000256" key="5">
    <source>
        <dbReference type="ARBA" id="ARBA00022989"/>
    </source>
</evidence>
<dbReference type="InterPro" id="IPR052031">
    <property type="entry name" value="Membrane_Transporter-Flippase"/>
</dbReference>
<evidence type="ECO:0000313" key="10">
    <source>
        <dbReference type="Proteomes" id="UP000004291"/>
    </source>
</evidence>
<accession>A9D0F5</accession>
<feature type="region of interest" description="Disordered" evidence="7">
    <location>
        <begin position="460"/>
        <end position="485"/>
    </location>
</feature>
<evidence type="ECO:0000256" key="3">
    <source>
        <dbReference type="ARBA" id="ARBA00022475"/>
    </source>
</evidence>
<keyword evidence="3" id="KW-1003">Cell membrane</keyword>
<keyword evidence="10" id="KW-1185">Reference proteome</keyword>
<protein>
    <submittedName>
        <fullName evidence="9">Putative efflux protein, MATE family</fullName>
    </submittedName>
</protein>
<feature type="transmembrane region" description="Helical" evidence="8">
    <location>
        <begin position="151"/>
        <end position="172"/>
    </location>
</feature>
<comment type="subcellular location">
    <subcellularLocation>
        <location evidence="1">Cell inner membrane</location>
        <topology evidence="1">Multi-pass membrane protein</topology>
    </subcellularLocation>
</comment>
<dbReference type="PANTHER" id="PTHR43549">
    <property type="entry name" value="MULTIDRUG RESISTANCE PROTEIN YPNP-RELATED"/>
    <property type="match status" value="1"/>
</dbReference>
<evidence type="ECO:0000256" key="8">
    <source>
        <dbReference type="SAM" id="Phobius"/>
    </source>
</evidence>
<reference evidence="9 10" key="1">
    <citation type="submission" date="2007-10" db="EMBL/GenBank/DDBJ databases">
        <authorList>
            <person name="Wagner-Dobler I."/>
            <person name="Ferriera S."/>
            <person name="Johnson J."/>
            <person name="Kravitz S."/>
            <person name="Beeson K."/>
            <person name="Sutton G."/>
            <person name="Rogers Y.-H."/>
            <person name="Friedman R."/>
            <person name="Frazier M."/>
            <person name="Venter J.C."/>
        </authorList>
    </citation>
    <scope>NUCLEOTIDE SEQUENCE [LARGE SCALE GENOMIC DNA]</scope>
    <source>
        <strain evidence="9 10">DFL-43</strain>
    </source>
</reference>
<evidence type="ECO:0000256" key="7">
    <source>
        <dbReference type="SAM" id="MobiDB-lite"/>
    </source>
</evidence>
<reference evidence="9 10" key="2">
    <citation type="submission" date="2012-06" db="EMBL/GenBank/DDBJ databases">
        <authorList>
            <person name="Fiebig A."/>
        </authorList>
    </citation>
    <scope>NUCLEOTIDE SEQUENCE [LARGE SCALE GENOMIC DNA]</scope>
    <source>
        <strain evidence="9 10">DFL-43</strain>
    </source>
</reference>
<dbReference type="eggNOG" id="COG0534">
    <property type="taxonomic scope" value="Bacteria"/>
</dbReference>
<evidence type="ECO:0000256" key="6">
    <source>
        <dbReference type="ARBA" id="ARBA00023136"/>
    </source>
</evidence>
<proteinExistence type="predicted"/>
<dbReference type="InterPro" id="IPR048279">
    <property type="entry name" value="MdtK-like"/>
</dbReference>
<dbReference type="Pfam" id="PF01554">
    <property type="entry name" value="MatE"/>
    <property type="match status" value="2"/>
</dbReference>
<dbReference type="Proteomes" id="UP000004291">
    <property type="component" value="Chromosome"/>
</dbReference>
<feature type="transmembrane region" description="Helical" evidence="8">
    <location>
        <begin position="429"/>
        <end position="452"/>
    </location>
</feature>
<evidence type="ECO:0000256" key="4">
    <source>
        <dbReference type="ARBA" id="ARBA00022692"/>
    </source>
</evidence>
<dbReference type="GO" id="GO:0042910">
    <property type="term" value="F:xenobiotic transmembrane transporter activity"/>
    <property type="evidence" value="ECO:0007669"/>
    <property type="project" value="InterPro"/>
</dbReference>